<evidence type="ECO:0008006" key="2">
    <source>
        <dbReference type="Google" id="ProtNLM"/>
    </source>
</evidence>
<dbReference type="EMBL" id="MN577572">
    <property type="protein sequence ID" value="QGT50792.1"/>
    <property type="molecule type" value="Genomic_DNA"/>
</dbReference>
<dbReference type="SUPFAM" id="SSF50494">
    <property type="entry name" value="Trypsin-like serine proteases"/>
    <property type="match status" value="1"/>
</dbReference>
<dbReference type="Pfam" id="PF13365">
    <property type="entry name" value="Trypsin_2"/>
    <property type="match status" value="1"/>
</dbReference>
<sequence length="319" mass="34268">MRKLAFLRKSPPLSAGAAVQAPFLAPAKPLGALHSALDQKTILPSLALPLDSEGFALGSGFVIRSASGRLYAAAAYHVAGSEGKPISVRLFRPNGSFVDYTGLTVFAGGSFGINAPDVSLIELPPEAASFVRPLGVSGRPPQSGKRLFMWGRPYDAPGFELAKGLEVKSSHGMKIVLDRTEDIKFLEGMCGAPVLDENGLVTGIYGGRGGGDDFLFAIDARKSLSWLLNKEEKGFSAPYTFKFGGVPTLELEPGESVQTITHRTASGAVLEEIDFPTYRGFFDAEQLESVFVDLRPGDVIAFEVHRGRIFARWAFFKVP</sequence>
<dbReference type="AlphaFoldDB" id="A0A650EMW6"/>
<name>A0A650EMW6_9BACT</name>
<reference evidence="1" key="1">
    <citation type="journal article" date="2020" name="J. ISSAAS">
        <title>Lactobacilli and other gastrointestinal microbiota of Peromyscus leucopus, reservoir host for agents of Lyme disease and other zoonoses in North America.</title>
        <authorList>
            <person name="Milovic A."/>
            <person name="Bassam K."/>
            <person name="Shao H."/>
            <person name="Chatzistamou I."/>
            <person name="Tufts D.M."/>
            <person name="Diuk-Wasser M."/>
            <person name="Barbour A.G."/>
        </authorList>
    </citation>
    <scope>NUCLEOTIDE SEQUENCE</scope>
    <source>
        <strain evidence="1">LL30</strain>
    </source>
</reference>
<proteinExistence type="predicted"/>
<organism evidence="1">
    <name type="scientific">uncultured Elusimicrobia bacterium</name>
    <dbReference type="NCBI Taxonomy" id="699876"/>
    <lineage>
        <taxon>Bacteria</taxon>
        <taxon>Pseudomonadati</taxon>
        <taxon>Elusimicrobiota</taxon>
        <taxon>Elusimicrobia</taxon>
        <taxon>environmental samples</taxon>
    </lineage>
</organism>
<protein>
    <recommendedName>
        <fullName evidence="2">Serine protease</fullName>
    </recommendedName>
</protein>
<evidence type="ECO:0000313" key="1">
    <source>
        <dbReference type="EMBL" id="QGT50792.1"/>
    </source>
</evidence>
<gene>
    <name evidence="1" type="ORF">Elusimicrob2101_0550</name>
</gene>
<dbReference type="InterPro" id="IPR009003">
    <property type="entry name" value="Peptidase_S1_PA"/>
</dbReference>
<accession>A0A650EMW6</accession>